<dbReference type="EMBL" id="NRJF01000026">
    <property type="protein sequence ID" value="RIY37961.1"/>
    <property type="molecule type" value="Genomic_DNA"/>
</dbReference>
<name>A0A3A1YK50_9GAMM</name>
<reference evidence="1 2" key="1">
    <citation type="submission" date="2017-08" db="EMBL/GenBank/DDBJ databases">
        <title>Reclassification of Bisgaard taxon 37 and 44.</title>
        <authorList>
            <person name="Christensen H."/>
        </authorList>
    </citation>
    <scope>NUCLEOTIDE SEQUENCE [LARGE SCALE GENOMIC DNA]</scope>
    <source>
        <strain evidence="1 2">EEAB3T1</strain>
    </source>
</reference>
<comment type="caution">
    <text evidence="1">The sequence shown here is derived from an EMBL/GenBank/DDBJ whole genome shotgun (WGS) entry which is preliminary data.</text>
</comment>
<evidence type="ECO:0000313" key="1">
    <source>
        <dbReference type="EMBL" id="RIY37961.1"/>
    </source>
</evidence>
<organism evidence="1 2">
    <name type="scientific">Psittacicella gerlachiana</name>
    <dbReference type="NCBI Taxonomy" id="2028574"/>
    <lineage>
        <taxon>Bacteria</taxon>
        <taxon>Pseudomonadati</taxon>
        <taxon>Pseudomonadota</taxon>
        <taxon>Gammaproteobacteria</taxon>
        <taxon>Pasteurellales</taxon>
        <taxon>Psittacicellaceae</taxon>
        <taxon>Psittacicella</taxon>
    </lineage>
</organism>
<sequence>MKLSSRIAVLDHAPKHLVDNYLYEFIDKLNSFYLAQDLFQRNSLLLAAMKSCCLSINPDPLDNQALTSVDLQVKGVFSSEARECNDLRDEIMNFTFENFRLLLAYEITGFIQKDRLRYSTLANLIQTYMINARIQRNPYLLQPPLTSEQFAELKQQVSAKVKEIKLSQWQSRLPADYPFALTHAVLAYAYQEGEKLRFAELEQMLEVIYQYLLRYSFLNRWLGLQIYLTSYVNYYYPGIYLEAPLWFLDIEQEQLREQALECLISYVREEVNLNLGLQEQLASYAKLWLDREDQDLDFVFFSQQLPLLDFSSLAQAPFPNLYPGLEKYSLFLPDIYHATCCNLLHRLNDKTLKVTGYQSLERIEEGLNNLEVYYQSRSKVDERSYLWQKINAPHKAYSKQTLKAYRQVAQRLAIAPGYLEAEQQAWLKRLWQKISKSII</sequence>
<dbReference type="Proteomes" id="UP000265964">
    <property type="component" value="Unassembled WGS sequence"/>
</dbReference>
<dbReference type="OrthoDB" id="9818611at2"/>
<accession>A0A3A1YK50</accession>
<protein>
    <submittedName>
        <fullName evidence="1">Uncharacterized protein</fullName>
    </submittedName>
</protein>
<evidence type="ECO:0000313" key="2">
    <source>
        <dbReference type="Proteomes" id="UP000265964"/>
    </source>
</evidence>
<dbReference type="AlphaFoldDB" id="A0A3A1YK50"/>
<gene>
    <name evidence="1" type="ORF">CKF59_01055</name>
</gene>
<keyword evidence="2" id="KW-1185">Reference proteome</keyword>
<proteinExistence type="predicted"/>
<dbReference type="RefSeq" id="WP_119534131.1">
    <property type="nucleotide sequence ID" value="NZ_NRJF01000026.1"/>
</dbReference>